<accession>A0A6C0B689</accession>
<keyword evidence="1" id="KW-1133">Transmembrane helix</keyword>
<dbReference type="Pfam" id="PF00497">
    <property type="entry name" value="SBP_bac_3"/>
    <property type="match status" value="1"/>
</dbReference>
<reference evidence="3" key="1">
    <citation type="journal article" date="2020" name="Nature">
        <title>Giant virus diversity and host interactions through global metagenomics.</title>
        <authorList>
            <person name="Schulz F."/>
            <person name="Roux S."/>
            <person name="Paez-Espino D."/>
            <person name="Jungbluth S."/>
            <person name="Walsh D.A."/>
            <person name="Denef V.J."/>
            <person name="McMahon K.D."/>
            <person name="Konstantinidis K.T."/>
            <person name="Eloe-Fadrosh E.A."/>
            <person name="Kyrpides N.C."/>
            <person name="Woyke T."/>
        </authorList>
    </citation>
    <scope>NUCLEOTIDE SEQUENCE</scope>
    <source>
        <strain evidence="3">GVMAG-M-3300009422-16</strain>
    </source>
</reference>
<feature type="transmembrane region" description="Helical" evidence="1">
    <location>
        <begin position="182"/>
        <end position="204"/>
    </location>
</feature>
<organism evidence="3">
    <name type="scientific">viral metagenome</name>
    <dbReference type="NCBI Taxonomy" id="1070528"/>
    <lineage>
        <taxon>unclassified sequences</taxon>
        <taxon>metagenomes</taxon>
        <taxon>organismal metagenomes</taxon>
    </lineage>
</organism>
<dbReference type="AlphaFoldDB" id="A0A6C0B689"/>
<keyword evidence="1" id="KW-0472">Membrane</keyword>
<keyword evidence="1" id="KW-0812">Transmembrane</keyword>
<evidence type="ECO:0000256" key="1">
    <source>
        <dbReference type="SAM" id="Phobius"/>
    </source>
</evidence>
<evidence type="ECO:0000259" key="2">
    <source>
        <dbReference type="Pfam" id="PF00497"/>
    </source>
</evidence>
<proteinExistence type="predicted"/>
<name>A0A6C0B689_9ZZZZ</name>
<protein>
    <recommendedName>
        <fullName evidence="2">Solute-binding protein family 3/N-terminal domain-containing protein</fullName>
    </recommendedName>
</protein>
<feature type="domain" description="Solute-binding protein family 3/N-terminal" evidence="2">
    <location>
        <begin position="6"/>
        <end position="339"/>
    </location>
</feature>
<dbReference type="Gene3D" id="3.40.190.10">
    <property type="entry name" value="Periplasmic binding protein-like II"/>
    <property type="match status" value="3"/>
</dbReference>
<evidence type="ECO:0000313" key="3">
    <source>
        <dbReference type="EMBL" id="QHS86993.1"/>
    </source>
</evidence>
<dbReference type="InterPro" id="IPR001638">
    <property type="entry name" value="Solute-binding_3/MltF_N"/>
</dbReference>
<feature type="transmembrane region" description="Helical" evidence="1">
    <location>
        <begin position="118"/>
        <end position="139"/>
    </location>
</feature>
<dbReference type="EMBL" id="MN739070">
    <property type="protein sequence ID" value="QHS86993.1"/>
    <property type="molecule type" value="Genomic_DNA"/>
</dbReference>
<sequence>MSFRKIKVGVIVAPPYIYKTKVGDNKYHFSGFFFDIWELIAKKINLKCDYTILKGSNYAKILKDNGDRYDVIIGDISNSSYRYKYVNFTNPIKLNKIALARKTVFKPLSFFSRFIKTISIPLLILVIVGIIFGLILWWADPDRTFIESEMGNQLPNGWRKPLISTVASMFGEMGGVVERTNLSFSSLITVLIIMVVSYFSSIYFQAMTIGDMISFDSTSVVEQKGVKNINLLTLKGTSVAKVVQNSGASIEYLDKNKVELVQFYKANLDKYDGFVLDYELMNEIEKHDPDIMIDTHVFGYDDVQYAVSKKNNQLLSKINGAILELQSSLKIKEICSRYEGTDPSQCII</sequence>
<dbReference type="SUPFAM" id="SSF53850">
    <property type="entry name" value="Periplasmic binding protein-like II"/>
    <property type="match status" value="1"/>
</dbReference>